<dbReference type="Gene3D" id="2.60.40.10">
    <property type="entry name" value="Immunoglobulins"/>
    <property type="match status" value="3"/>
</dbReference>
<sequence length="960" mass="104120">MRKPLIAGITALVLVPGVVTGVTASAADSAQQPETAASRPQGRSAIGLDGWQVLTTAQVKDDGTAVSKPGYPTRGWLKVKPDDAGAPGTEINALVQNGKCADVFYSDNMRKCFGYQSKRGPVVTKQFKDPWWFRTEFNPGFRPGKNAKLTIPGVVGEGDVWLNGTLVAGKDVVSGAYAGHTFDVTKLLRPGRNTLAVKMYPNDPNSMYTLDQADWAQIVPDNNTGLQFPPTLQLSDALSGDNAHVVQDNAADLSTSSLTAKVDVANDAGTPQTGEVTATVTPPGRDRPIVVRQNVTIPAHTKQTVTFTPAKFPQLKIVKPQVWWPYSMGAQPLYTLGTTVSQGGVVSTSSSETFGIRTVTSKLIGKSPALPDGARKFAINGRDFVFRGGGFAPDLFLRYDKADIAHQLALIKNMGLSGVRLEGHDMPADFYEQADRAGLLVLGGFLCCDAWQPEHPEKLTDRDYRIMHDSAYSIAQAERSHPSVITYGWSDNEPIPRQETETLSAFKAADWDVPVIASAEYKSTKTLGPSGEKEGPYDWVPPTYWYDSSTFDKTDPSRTNAGGAWGFASEQSAGHTVPTLDSLRRFLSPEEQAKLWQDPGYNQYHANYESGHGGYKFGTLYTLDESILRRYGKWDSLESYVESAQIANYENTRSQFEAFLAHANDKKNPSTGVVYWQLNKGWPTLLWALYNNDGDQPGAYFGAQKANKPLHALYTYDTGTVALSNLGAARQNGISVQAKVYDTAGKVLDDQTAPAVSLDSQGVATGLLKPKVPAETKAPAKAQVYFVELQVRQAGKVVDRNVYWMSTQKDVVDWAKTLQNPQATMSQYSDLTALRDLPKSQVGVTASTRPSRGPDGTDTATTVTVANRSKTSAVSFFLRADLRRSTDGSQLPAATWDDNDITLWPGQSQTLTVRYRAADLHGAAPTVSVDGFNTGRVVAPAGPHRDSQGAVPPVIEGTRE</sequence>
<dbReference type="PANTHER" id="PTHR43536:SF1">
    <property type="entry name" value="MANNOSYLGLYCOPROTEIN ENDO-BETA-MANNOSIDASE"/>
    <property type="match status" value="1"/>
</dbReference>
<evidence type="ECO:0000313" key="9">
    <source>
        <dbReference type="EMBL" id="MBB1159903.1"/>
    </source>
</evidence>
<evidence type="ECO:0000256" key="2">
    <source>
        <dbReference type="ARBA" id="ARBA00022801"/>
    </source>
</evidence>
<dbReference type="RefSeq" id="WP_182896560.1">
    <property type="nucleotide sequence ID" value="NZ_JACGZW010000024.1"/>
</dbReference>
<evidence type="ECO:0000256" key="1">
    <source>
        <dbReference type="ARBA" id="ARBA00007401"/>
    </source>
</evidence>
<evidence type="ECO:0000259" key="6">
    <source>
        <dbReference type="Pfam" id="PF00703"/>
    </source>
</evidence>
<evidence type="ECO:0000256" key="3">
    <source>
        <dbReference type="ARBA" id="ARBA00023295"/>
    </source>
</evidence>
<keyword evidence="10" id="KW-1185">Reference proteome</keyword>
<dbReference type="GO" id="GO:0004553">
    <property type="term" value="F:hydrolase activity, hydrolyzing O-glycosyl compounds"/>
    <property type="evidence" value="ECO:0007669"/>
    <property type="project" value="InterPro"/>
</dbReference>
<feature type="region of interest" description="Disordered" evidence="4">
    <location>
        <begin position="840"/>
        <end position="859"/>
    </location>
</feature>
<feature type="region of interest" description="Disordered" evidence="4">
    <location>
        <begin position="940"/>
        <end position="960"/>
    </location>
</feature>
<dbReference type="InterPro" id="IPR043534">
    <property type="entry name" value="EBDG/EBM"/>
</dbReference>
<evidence type="ECO:0000259" key="7">
    <source>
        <dbReference type="Pfam" id="PF18368"/>
    </source>
</evidence>
<dbReference type="EMBL" id="JACGZW010000024">
    <property type="protein sequence ID" value="MBB1159903.1"/>
    <property type="molecule type" value="Genomic_DNA"/>
</dbReference>
<dbReference type="PANTHER" id="PTHR43536">
    <property type="entry name" value="MANNOSYLGLYCOPROTEIN ENDO-BETA-MANNOSIDASE"/>
    <property type="match status" value="1"/>
</dbReference>
<dbReference type="Gene3D" id="2.60.120.260">
    <property type="entry name" value="Galactose-binding domain-like"/>
    <property type="match status" value="1"/>
</dbReference>
<dbReference type="AlphaFoldDB" id="A0A7W3W6Z2"/>
<keyword evidence="5" id="KW-0732">Signal</keyword>
<dbReference type="SUPFAM" id="SSF49785">
    <property type="entry name" value="Galactose-binding domain-like"/>
    <property type="match status" value="1"/>
</dbReference>
<dbReference type="InterPro" id="IPR017853">
    <property type="entry name" value="GH"/>
</dbReference>
<proteinExistence type="inferred from homology"/>
<gene>
    <name evidence="9" type="ORF">H4281_42740</name>
</gene>
<dbReference type="InterPro" id="IPR013783">
    <property type="entry name" value="Ig-like_fold"/>
</dbReference>
<dbReference type="Gene3D" id="3.20.20.80">
    <property type="entry name" value="Glycosidases"/>
    <property type="match status" value="1"/>
</dbReference>
<feature type="domain" description="Glycoside hydrolase family 2 immunoglobulin-like beta-sandwich" evidence="6">
    <location>
        <begin position="243"/>
        <end position="357"/>
    </location>
</feature>
<dbReference type="InterPro" id="IPR006102">
    <property type="entry name" value="Ig-like_GH2"/>
</dbReference>
<feature type="chain" id="PRO_5031297838" evidence="5">
    <location>
        <begin position="27"/>
        <end position="960"/>
    </location>
</feature>
<comment type="similarity">
    <text evidence="1">Belongs to the glycosyl hydrolase 2 family.</text>
</comment>
<dbReference type="InterPro" id="IPR036156">
    <property type="entry name" value="Beta-gal/glucu_dom_sf"/>
</dbReference>
<evidence type="ECO:0000259" key="8">
    <source>
        <dbReference type="Pfam" id="PF22666"/>
    </source>
</evidence>
<feature type="domain" description="Beta-mannosidase-like galactose-binding" evidence="8">
    <location>
        <begin position="84"/>
        <end position="202"/>
    </location>
</feature>
<evidence type="ECO:0000313" key="10">
    <source>
        <dbReference type="Proteomes" id="UP000526734"/>
    </source>
</evidence>
<organism evidence="9 10">
    <name type="scientific">Amycolatopsis dendrobii</name>
    <dbReference type="NCBI Taxonomy" id="2760662"/>
    <lineage>
        <taxon>Bacteria</taxon>
        <taxon>Bacillati</taxon>
        <taxon>Actinomycetota</taxon>
        <taxon>Actinomycetes</taxon>
        <taxon>Pseudonocardiales</taxon>
        <taxon>Pseudonocardiaceae</taxon>
        <taxon>Amycolatopsis</taxon>
    </lineage>
</organism>
<dbReference type="InterPro" id="IPR054593">
    <property type="entry name" value="Beta-mannosidase-like_N2"/>
</dbReference>
<dbReference type="SUPFAM" id="SSF51445">
    <property type="entry name" value="(Trans)glycosidases"/>
    <property type="match status" value="1"/>
</dbReference>
<comment type="caution">
    <text evidence="9">The sequence shown here is derived from an EMBL/GenBank/DDBJ whole genome shotgun (WGS) entry which is preliminary data.</text>
</comment>
<protein>
    <submittedName>
        <fullName evidence="9">Beta-mannosidase</fullName>
    </submittedName>
</protein>
<keyword evidence="3" id="KW-0326">Glycosidase</keyword>
<dbReference type="GO" id="GO:0005975">
    <property type="term" value="P:carbohydrate metabolic process"/>
    <property type="evidence" value="ECO:0007669"/>
    <property type="project" value="InterPro"/>
</dbReference>
<dbReference type="Pfam" id="PF00703">
    <property type="entry name" value="Glyco_hydro_2"/>
    <property type="match status" value="1"/>
</dbReference>
<feature type="signal peptide" evidence="5">
    <location>
        <begin position="1"/>
        <end position="26"/>
    </location>
</feature>
<evidence type="ECO:0000256" key="5">
    <source>
        <dbReference type="SAM" id="SignalP"/>
    </source>
</evidence>
<dbReference type="Pfam" id="PF22666">
    <property type="entry name" value="Glyco_hydro_2_N2"/>
    <property type="match status" value="1"/>
</dbReference>
<dbReference type="Pfam" id="PF18368">
    <property type="entry name" value="Ig_GlcNase"/>
    <property type="match status" value="1"/>
</dbReference>
<dbReference type="Proteomes" id="UP000526734">
    <property type="component" value="Unassembled WGS sequence"/>
</dbReference>
<reference evidence="9 10" key="1">
    <citation type="submission" date="2020-08" db="EMBL/GenBank/DDBJ databases">
        <title>Amycolatopsis sp. nov. DR6-1 isolated from Dendrobium heterocarpum.</title>
        <authorList>
            <person name="Tedsree N."/>
            <person name="Kuncharoen N."/>
            <person name="Likhitwitayawuid K."/>
            <person name="Tanasupawat S."/>
        </authorList>
    </citation>
    <scope>NUCLEOTIDE SEQUENCE [LARGE SCALE GENOMIC DNA]</scope>
    <source>
        <strain evidence="9 10">DR6-1</strain>
    </source>
</reference>
<dbReference type="InterPro" id="IPR008979">
    <property type="entry name" value="Galactose-bd-like_sf"/>
</dbReference>
<dbReference type="SUPFAM" id="SSF49303">
    <property type="entry name" value="beta-Galactosidase/glucuronidase domain"/>
    <property type="match status" value="3"/>
</dbReference>
<keyword evidence="2" id="KW-0378">Hydrolase</keyword>
<dbReference type="InterPro" id="IPR041351">
    <property type="entry name" value="Ig_GlcNase"/>
</dbReference>
<name>A0A7W3W6Z2_9PSEU</name>
<evidence type="ECO:0000256" key="4">
    <source>
        <dbReference type="SAM" id="MobiDB-lite"/>
    </source>
</evidence>
<accession>A0A7W3W6Z2</accession>
<feature type="domain" description="Exo-beta-D-glucosaminidase Ig-fold" evidence="7">
    <location>
        <begin position="824"/>
        <end position="934"/>
    </location>
</feature>